<evidence type="ECO:0000313" key="6">
    <source>
        <dbReference type="EMBL" id="OYN79844.1"/>
    </source>
</evidence>
<keyword evidence="4 5" id="KW-0472">Membrane</keyword>
<dbReference type="GO" id="GO:0012505">
    <property type="term" value="C:endomembrane system"/>
    <property type="evidence" value="ECO:0007669"/>
    <property type="project" value="UniProtKB-SubCell"/>
</dbReference>
<comment type="caution">
    <text evidence="6">The sequence shown here is derived from an EMBL/GenBank/DDBJ whole genome shotgun (WGS) entry which is preliminary data.</text>
</comment>
<dbReference type="Pfam" id="PF01988">
    <property type="entry name" value="VIT1"/>
    <property type="match status" value="1"/>
</dbReference>
<evidence type="ECO:0000256" key="4">
    <source>
        <dbReference type="ARBA" id="ARBA00023136"/>
    </source>
</evidence>
<dbReference type="GO" id="GO:0005384">
    <property type="term" value="F:manganese ion transmembrane transporter activity"/>
    <property type="evidence" value="ECO:0007669"/>
    <property type="project" value="InterPro"/>
</dbReference>
<dbReference type="GO" id="GO:0030026">
    <property type="term" value="P:intracellular manganese ion homeostasis"/>
    <property type="evidence" value="ECO:0007669"/>
    <property type="project" value="InterPro"/>
</dbReference>
<dbReference type="AlphaFoldDB" id="A0A255DKQ6"/>
<organism evidence="6 7">
    <name type="scientific">Mycolicibacterium sphagni</name>
    <dbReference type="NCBI Taxonomy" id="1786"/>
    <lineage>
        <taxon>Bacteria</taxon>
        <taxon>Bacillati</taxon>
        <taxon>Actinomycetota</taxon>
        <taxon>Actinomycetes</taxon>
        <taxon>Mycobacteriales</taxon>
        <taxon>Mycobacteriaceae</taxon>
        <taxon>Mycolicibacterium</taxon>
    </lineage>
</organism>
<dbReference type="Proteomes" id="UP000216063">
    <property type="component" value="Unassembled WGS sequence"/>
</dbReference>
<name>A0A255DKQ6_9MYCO</name>
<evidence type="ECO:0000256" key="5">
    <source>
        <dbReference type="SAM" id="Phobius"/>
    </source>
</evidence>
<dbReference type="PANTHER" id="PTHR31851">
    <property type="entry name" value="FE(2+)/MN(2+) TRANSPORTER PCL1"/>
    <property type="match status" value="1"/>
</dbReference>
<evidence type="ECO:0000256" key="3">
    <source>
        <dbReference type="ARBA" id="ARBA00022989"/>
    </source>
</evidence>
<feature type="transmembrane region" description="Helical" evidence="5">
    <location>
        <begin position="185"/>
        <end position="205"/>
    </location>
</feature>
<sequence length="269" mass="27371">MAATADIFGVGRLCRHCARIRRKPYAAHVTSTPDPSVHAAEPHVGAIGSKLNWLRAGVLGANDGIVSVAGIVVGVAAATLDRAPIFTAGTAGLAAGALSMALGEYVSVSAQRDTEKALLKKERTELDTQPAAELDELAALYEAKGLSPATARTVAEELTDHDAFAAHIDIELGIDPQELTNPWQAAISSAIAFTVGALLPLLAILLPPPALRIPITVAAVLIALAVTGLISARLGGADAKRATVRVLIGGALAMAITFAIGHLVGGAVG</sequence>
<comment type="subcellular location">
    <subcellularLocation>
        <location evidence="1">Endomembrane system</location>
        <topology evidence="1">Multi-pass membrane protein</topology>
    </subcellularLocation>
</comment>
<evidence type="ECO:0000256" key="1">
    <source>
        <dbReference type="ARBA" id="ARBA00004127"/>
    </source>
</evidence>
<dbReference type="OrthoDB" id="188924at2"/>
<gene>
    <name evidence="6" type="ORF">CG716_10235</name>
</gene>
<evidence type="ECO:0000256" key="2">
    <source>
        <dbReference type="ARBA" id="ARBA00022692"/>
    </source>
</evidence>
<protein>
    <recommendedName>
        <fullName evidence="8">VIT family protein</fullName>
    </recommendedName>
</protein>
<reference evidence="6 7" key="1">
    <citation type="submission" date="2017-07" db="EMBL/GenBank/DDBJ databases">
        <title>The new phylogeny of genus Mycobacterium.</title>
        <authorList>
            <person name="Tortoli E."/>
            <person name="Trovato A."/>
            <person name="Cirillo D.M."/>
        </authorList>
    </citation>
    <scope>NUCLEOTIDE SEQUENCE [LARGE SCALE GENOMIC DNA]</scope>
    <source>
        <strain evidence="6 7">ATCC 33027</strain>
    </source>
</reference>
<keyword evidence="3 5" id="KW-1133">Transmembrane helix</keyword>
<keyword evidence="7" id="KW-1185">Reference proteome</keyword>
<feature type="transmembrane region" description="Helical" evidence="5">
    <location>
        <begin position="211"/>
        <end position="232"/>
    </location>
</feature>
<evidence type="ECO:0008006" key="8">
    <source>
        <dbReference type="Google" id="ProtNLM"/>
    </source>
</evidence>
<accession>A0A255DKQ6</accession>
<feature type="transmembrane region" description="Helical" evidence="5">
    <location>
        <begin position="244"/>
        <end position="264"/>
    </location>
</feature>
<evidence type="ECO:0000313" key="7">
    <source>
        <dbReference type="Proteomes" id="UP000216063"/>
    </source>
</evidence>
<keyword evidence="2 5" id="KW-0812">Transmembrane</keyword>
<dbReference type="CDD" id="cd02432">
    <property type="entry name" value="Nodulin-21_like_1"/>
    <property type="match status" value="1"/>
</dbReference>
<dbReference type="InterPro" id="IPR008217">
    <property type="entry name" value="Ccc1_fam"/>
</dbReference>
<dbReference type="EMBL" id="NOZR01000007">
    <property type="protein sequence ID" value="OYN79844.1"/>
    <property type="molecule type" value="Genomic_DNA"/>
</dbReference>
<proteinExistence type="predicted"/>